<evidence type="ECO:0000313" key="3">
    <source>
        <dbReference type="Proteomes" id="UP000324748"/>
    </source>
</evidence>
<evidence type="ECO:0000313" key="4">
    <source>
        <dbReference type="Proteomes" id="UP000325313"/>
    </source>
</evidence>
<comment type="caution">
    <text evidence="1">The sequence shown here is derived from an EMBL/GenBank/DDBJ whole genome shotgun (WGS) entry which is preliminary data.</text>
</comment>
<name>A0A5B0NFP5_PUCGR</name>
<dbReference type="Proteomes" id="UP000325313">
    <property type="component" value="Unassembled WGS sequence"/>
</dbReference>
<accession>A0A5B0NFP5</accession>
<evidence type="ECO:0000313" key="2">
    <source>
        <dbReference type="EMBL" id="KAA1095691.1"/>
    </source>
</evidence>
<evidence type="ECO:0000313" key="1">
    <source>
        <dbReference type="EMBL" id="KAA1087394.1"/>
    </source>
</evidence>
<dbReference type="AlphaFoldDB" id="A0A5B0NFP5"/>
<dbReference type="Proteomes" id="UP000324748">
    <property type="component" value="Unassembled WGS sequence"/>
</dbReference>
<organism evidence="1 3">
    <name type="scientific">Puccinia graminis f. sp. tritici</name>
    <dbReference type="NCBI Taxonomy" id="56615"/>
    <lineage>
        <taxon>Eukaryota</taxon>
        <taxon>Fungi</taxon>
        <taxon>Dikarya</taxon>
        <taxon>Basidiomycota</taxon>
        <taxon>Pucciniomycotina</taxon>
        <taxon>Pucciniomycetes</taxon>
        <taxon>Pucciniales</taxon>
        <taxon>Pucciniaceae</taxon>
        <taxon>Puccinia</taxon>
    </lineage>
</organism>
<dbReference type="EMBL" id="VDEP01000371">
    <property type="protein sequence ID" value="KAA1095691.1"/>
    <property type="molecule type" value="Genomic_DNA"/>
</dbReference>
<sequence length="59" mass="6526">MVVFPFPFYTESVGVDVVENTETSLAVPLLCEGVLLTRSYNNPASDMYHLKKPQLGPPL</sequence>
<dbReference type="EMBL" id="VSWC01000105">
    <property type="protein sequence ID" value="KAA1087394.1"/>
    <property type="molecule type" value="Genomic_DNA"/>
</dbReference>
<proteinExistence type="predicted"/>
<protein>
    <submittedName>
        <fullName evidence="1">Uncharacterized protein</fullName>
    </submittedName>
</protein>
<gene>
    <name evidence="1" type="ORF">PGT21_030599</name>
    <name evidence="2" type="ORF">PGTUg99_023621</name>
</gene>
<keyword evidence="3" id="KW-1185">Reference proteome</keyword>
<reference evidence="3 4" key="1">
    <citation type="submission" date="2019-05" db="EMBL/GenBank/DDBJ databases">
        <title>Emergence of the Ug99 lineage of the wheat stem rust pathogen through somatic hybridization.</title>
        <authorList>
            <person name="Li F."/>
            <person name="Upadhyaya N.M."/>
            <person name="Sperschneider J."/>
            <person name="Matny O."/>
            <person name="Nguyen-Phuc H."/>
            <person name="Mago R."/>
            <person name="Raley C."/>
            <person name="Miller M.E."/>
            <person name="Silverstein K.A.T."/>
            <person name="Henningsen E."/>
            <person name="Hirsch C.D."/>
            <person name="Visser B."/>
            <person name="Pretorius Z.A."/>
            <person name="Steffenson B.J."/>
            <person name="Schwessinger B."/>
            <person name="Dodds P.N."/>
            <person name="Figueroa M."/>
        </authorList>
    </citation>
    <scope>NUCLEOTIDE SEQUENCE [LARGE SCALE GENOMIC DNA]</scope>
    <source>
        <strain evidence="1">21-0</strain>
        <strain evidence="2 4">Ug99</strain>
    </source>
</reference>